<keyword evidence="1" id="KW-1133">Transmembrane helix</keyword>
<organism evidence="2 3">
    <name type="scientific">Homarus americanus</name>
    <name type="common">American lobster</name>
    <dbReference type="NCBI Taxonomy" id="6706"/>
    <lineage>
        <taxon>Eukaryota</taxon>
        <taxon>Metazoa</taxon>
        <taxon>Ecdysozoa</taxon>
        <taxon>Arthropoda</taxon>
        <taxon>Crustacea</taxon>
        <taxon>Multicrustacea</taxon>
        <taxon>Malacostraca</taxon>
        <taxon>Eumalacostraca</taxon>
        <taxon>Eucarida</taxon>
        <taxon>Decapoda</taxon>
        <taxon>Pleocyemata</taxon>
        <taxon>Astacidea</taxon>
        <taxon>Nephropoidea</taxon>
        <taxon>Nephropidae</taxon>
        <taxon>Homarus</taxon>
    </lineage>
</organism>
<dbReference type="Pfam" id="PF10856">
    <property type="entry name" value="DUF2678"/>
    <property type="match status" value="1"/>
</dbReference>
<keyword evidence="1" id="KW-0472">Membrane</keyword>
<dbReference type="InterPro" id="IPR022564">
    <property type="entry name" value="DUF2678"/>
</dbReference>
<feature type="transmembrane region" description="Helical" evidence="1">
    <location>
        <begin position="26"/>
        <end position="47"/>
    </location>
</feature>
<sequence length="111" mass="12298">MDEYDPLPDVPLFGTGEARPGRTVNAVIVIVTTLLVVLTSVCAFIPGPSALDIYFVFCIILICISHLTLIVWYKQGDLDPKFKKLIYFNTLCIILICICGNIFFHTSTAKA</sequence>
<evidence type="ECO:0000313" key="3">
    <source>
        <dbReference type="Proteomes" id="UP000747542"/>
    </source>
</evidence>
<dbReference type="PANTHER" id="PTHR28603">
    <property type="entry name" value="TRANSMEMBRANE PROTEIN 243"/>
    <property type="match status" value="1"/>
</dbReference>
<keyword evidence="1 2" id="KW-0812">Transmembrane</keyword>
<gene>
    <name evidence="2" type="primary">Tmem243-L</name>
    <name evidence="2" type="ORF">Hamer_G007448</name>
</gene>
<comment type="caution">
    <text evidence="2">The sequence shown here is derived from an EMBL/GenBank/DDBJ whole genome shotgun (WGS) entry which is preliminary data.</text>
</comment>
<feature type="transmembrane region" description="Helical" evidence="1">
    <location>
        <begin position="53"/>
        <end position="73"/>
    </location>
</feature>
<dbReference type="AlphaFoldDB" id="A0A8J5JYM5"/>
<accession>A0A8J5JYM5</accession>
<dbReference type="PANTHER" id="PTHR28603:SF1">
    <property type="entry name" value="TRANSMEMBRANE PROTEIN 243"/>
    <property type="match status" value="1"/>
</dbReference>
<keyword evidence="3" id="KW-1185">Reference proteome</keyword>
<protein>
    <submittedName>
        <fullName evidence="2">Transmembrane protein 243-like</fullName>
    </submittedName>
</protein>
<evidence type="ECO:0000256" key="1">
    <source>
        <dbReference type="SAM" id="Phobius"/>
    </source>
</evidence>
<reference evidence="2" key="1">
    <citation type="journal article" date="2021" name="Sci. Adv.">
        <title>The American lobster genome reveals insights on longevity, neural, and immune adaptations.</title>
        <authorList>
            <person name="Polinski J.M."/>
            <person name="Zimin A.V."/>
            <person name="Clark K.F."/>
            <person name="Kohn A.B."/>
            <person name="Sadowski N."/>
            <person name="Timp W."/>
            <person name="Ptitsyn A."/>
            <person name="Khanna P."/>
            <person name="Romanova D.Y."/>
            <person name="Williams P."/>
            <person name="Greenwood S.J."/>
            <person name="Moroz L.L."/>
            <person name="Walt D.R."/>
            <person name="Bodnar A.G."/>
        </authorList>
    </citation>
    <scope>NUCLEOTIDE SEQUENCE</scope>
    <source>
        <strain evidence="2">GMGI-L3</strain>
    </source>
</reference>
<dbReference type="Proteomes" id="UP000747542">
    <property type="component" value="Unassembled WGS sequence"/>
</dbReference>
<proteinExistence type="predicted"/>
<evidence type="ECO:0000313" key="2">
    <source>
        <dbReference type="EMBL" id="KAG7161799.1"/>
    </source>
</evidence>
<dbReference type="EMBL" id="JAHLQT010028808">
    <property type="protein sequence ID" value="KAG7161799.1"/>
    <property type="molecule type" value="Genomic_DNA"/>
</dbReference>
<feature type="transmembrane region" description="Helical" evidence="1">
    <location>
        <begin position="85"/>
        <end position="104"/>
    </location>
</feature>
<name>A0A8J5JYM5_HOMAM</name>